<keyword evidence="2" id="KW-1185">Reference proteome</keyword>
<dbReference type="Proteomes" id="UP000050535">
    <property type="component" value="Unassembled WGS sequence"/>
</dbReference>
<gene>
    <name evidence="1" type="ORF">SY89_02322</name>
</gene>
<dbReference type="EMBL" id="LGUC01000001">
    <property type="protein sequence ID" value="KPN31574.1"/>
    <property type="molecule type" value="Genomic_DNA"/>
</dbReference>
<comment type="caution">
    <text evidence="1">The sequence shown here is derived from an EMBL/GenBank/DDBJ whole genome shotgun (WGS) entry which is preliminary data.</text>
</comment>
<dbReference type="STRING" id="699431.SY89_02322"/>
<dbReference type="AlphaFoldDB" id="A0A0P7HWX5"/>
<proteinExistence type="predicted"/>
<protein>
    <recommendedName>
        <fullName evidence="3">Zinc-ribbon domain-containing protein</fullName>
    </recommendedName>
</protein>
<evidence type="ECO:0008006" key="3">
    <source>
        <dbReference type="Google" id="ProtNLM"/>
    </source>
</evidence>
<evidence type="ECO:0000313" key="1">
    <source>
        <dbReference type="EMBL" id="KPN31574.1"/>
    </source>
</evidence>
<name>A0A0P7HWX5_9EURY</name>
<organism evidence="1 2">
    <name type="scientific">Halolamina pelagica</name>
    <dbReference type="NCBI Taxonomy" id="699431"/>
    <lineage>
        <taxon>Archaea</taxon>
        <taxon>Methanobacteriati</taxon>
        <taxon>Methanobacteriota</taxon>
        <taxon>Stenosarchaea group</taxon>
        <taxon>Halobacteria</taxon>
        <taxon>Halobacteriales</taxon>
        <taxon>Haloferacaceae</taxon>
    </lineage>
</organism>
<reference evidence="2" key="1">
    <citation type="submission" date="2013-11" db="EMBL/GenBank/DDBJ databases">
        <authorList>
            <person name="Hoang H.T."/>
            <person name="Killian M.L."/>
            <person name="Madson D.M."/>
            <person name="Arruda P.H.E."/>
            <person name="Sun D."/>
            <person name="Schwartz K.J."/>
            <person name="Yoon K."/>
        </authorList>
    </citation>
    <scope>NUCLEOTIDE SEQUENCE [LARGE SCALE GENOMIC DNA]</scope>
    <source>
        <strain evidence="2">CDK2</strain>
    </source>
</reference>
<accession>A0A0P7HWX5</accession>
<evidence type="ECO:0000313" key="2">
    <source>
        <dbReference type="Proteomes" id="UP000050535"/>
    </source>
</evidence>
<sequence>MGDDACYRAYCPACDREVTIVDTECPGCGEPLPTE</sequence>